<feature type="active site" description="Nucleophile" evidence="10">
    <location>
        <position position="79"/>
    </location>
</feature>
<comment type="function">
    <text evidence="10">IGPS catalyzes the conversion of PRFAR and glutamine to IGP, AICAR and glutamate. The HisH subunit catalyzes the hydrolysis of glutamine to glutamate and ammonia as part of the synthesis of IGP and AICAR. The resulting ammonia molecule is channeled to the active site of HisF.</text>
</comment>
<evidence type="ECO:0000256" key="10">
    <source>
        <dbReference type="HAMAP-Rule" id="MF_00278"/>
    </source>
</evidence>
<keyword evidence="5 10" id="KW-0315">Glutamine amidotransferase</keyword>
<dbReference type="PANTHER" id="PTHR42701">
    <property type="entry name" value="IMIDAZOLE GLYCEROL PHOSPHATE SYNTHASE SUBUNIT HISH"/>
    <property type="match status" value="1"/>
</dbReference>
<feature type="domain" description="Glutamine amidotransferase" evidence="11">
    <location>
        <begin position="4"/>
        <end position="195"/>
    </location>
</feature>
<evidence type="ECO:0000256" key="9">
    <source>
        <dbReference type="ARBA" id="ARBA00049534"/>
    </source>
</evidence>
<keyword evidence="7 10" id="KW-0456">Lyase</keyword>
<organism evidence="12 13">
    <name type="scientific">Ectobacillus funiculus</name>
    <dbReference type="NCBI Taxonomy" id="137993"/>
    <lineage>
        <taxon>Bacteria</taxon>
        <taxon>Bacillati</taxon>
        <taxon>Bacillota</taxon>
        <taxon>Bacilli</taxon>
        <taxon>Bacillales</taxon>
        <taxon>Bacillaceae</taxon>
        <taxon>Ectobacillus</taxon>
    </lineage>
</organism>
<dbReference type="RefSeq" id="WP_379948150.1">
    <property type="nucleotide sequence ID" value="NZ_JBHMAF010000017.1"/>
</dbReference>
<name>A0ABV5WB53_9BACI</name>
<evidence type="ECO:0000256" key="3">
    <source>
        <dbReference type="ARBA" id="ARBA00022605"/>
    </source>
</evidence>
<evidence type="ECO:0000256" key="7">
    <source>
        <dbReference type="ARBA" id="ARBA00023239"/>
    </source>
</evidence>
<comment type="catalytic activity">
    <reaction evidence="8 10">
        <text>5-[(5-phospho-1-deoxy-D-ribulos-1-ylimino)methylamino]-1-(5-phospho-beta-D-ribosyl)imidazole-4-carboxamide + L-glutamine = D-erythro-1-(imidazol-4-yl)glycerol 3-phosphate + 5-amino-1-(5-phospho-beta-D-ribosyl)imidazole-4-carboxamide + L-glutamate + H(+)</text>
        <dbReference type="Rhea" id="RHEA:24793"/>
        <dbReference type="ChEBI" id="CHEBI:15378"/>
        <dbReference type="ChEBI" id="CHEBI:29985"/>
        <dbReference type="ChEBI" id="CHEBI:58278"/>
        <dbReference type="ChEBI" id="CHEBI:58359"/>
        <dbReference type="ChEBI" id="CHEBI:58475"/>
        <dbReference type="ChEBI" id="CHEBI:58525"/>
        <dbReference type="EC" id="4.3.2.10"/>
    </reaction>
</comment>
<comment type="pathway">
    <text evidence="1 10">Amino-acid biosynthesis; L-histidine biosynthesis; L-histidine from 5-phospho-alpha-D-ribose 1-diphosphate: step 5/9.</text>
</comment>
<dbReference type="GO" id="GO:0016829">
    <property type="term" value="F:lyase activity"/>
    <property type="evidence" value="ECO:0007669"/>
    <property type="project" value="UniProtKB-KW"/>
</dbReference>
<evidence type="ECO:0000256" key="2">
    <source>
        <dbReference type="ARBA" id="ARBA00011152"/>
    </source>
</evidence>
<dbReference type="PROSITE" id="PS51274">
    <property type="entry name" value="GATASE_COBBQ"/>
    <property type="match status" value="1"/>
</dbReference>
<dbReference type="CDD" id="cd01748">
    <property type="entry name" value="GATase1_IGP_Synthase"/>
    <property type="match status" value="1"/>
</dbReference>
<comment type="catalytic activity">
    <reaction evidence="9 10">
        <text>L-glutamine + H2O = L-glutamate + NH4(+)</text>
        <dbReference type="Rhea" id="RHEA:15889"/>
        <dbReference type="ChEBI" id="CHEBI:15377"/>
        <dbReference type="ChEBI" id="CHEBI:28938"/>
        <dbReference type="ChEBI" id="CHEBI:29985"/>
        <dbReference type="ChEBI" id="CHEBI:58359"/>
        <dbReference type="EC" id="3.5.1.2"/>
    </reaction>
</comment>
<evidence type="ECO:0000313" key="12">
    <source>
        <dbReference type="EMBL" id="MFB9757802.1"/>
    </source>
</evidence>
<dbReference type="InterPro" id="IPR029062">
    <property type="entry name" value="Class_I_gatase-like"/>
</dbReference>
<protein>
    <recommendedName>
        <fullName evidence="10">Imidazole glycerol phosphate synthase subunit HisH</fullName>
        <ecNumber evidence="10">4.3.2.10</ecNumber>
    </recommendedName>
    <alternativeName>
        <fullName evidence="10">IGP synthase glutaminase subunit</fullName>
        <ecNumber evidence="10">3.5.1.2</ecNumber>
    </alternativeName>
    <alternativeName>
        <fullName evidence="10">IGP synthase subunit HisH</fullName>
    </alternativeName>
    <alternativeName>
        <fullName evidence="10">ImGP synthase subunit HisH</fullName>
        <shortName evidence="10">IGPS subunit HisH</shortName>
    </alternativeName>
</protein>
<proteinExistence type="inferred from homology"/>
<dbReference type="InterPro" id="IPR010139">
    <property type="entry name" value="Imidazole-glycPsynth_HisH"/>
</dbReference>
<dbReference type="EC" id="4.3.2.10" evidence="10"/>
<comment type="subunit">
    <text evidence="2 10">Heterodimer of HisH and HisF.</text>
</comment>
<evidence type="ECO:0000256" key="1">
    <source>
        <dbReference type="ARBA" id="ARBA00005091"/>
    </source>
</evidence>
<evidence type="ECO:0000259" key="11">
    <source>
        <dbReference type="Pfam" id="PF00117"/>
    </source>
</evidence>
<dbReference type="EC" id="3.5.1.2" evidence="10"/>
<evidence type="ECO:0000313" key="13">
    <source>
        <dbReference type="Proteomes" id="UP001589609"/>
    </source>
</evidence>
<evidence type="ECO:0000256" key="8">
    <source>
        <dbReference type="ARBA" id="ARBA00047838"/>
    </source>
</evidence>
<accession>A0ABV5WB53</accession>
<dbReference type="Gene3D" id="3.40.50.880">
    <property type="match status" value="1"/>
</dbReference>
<comment type="caution">
    <text evidence="12">The sequence shown here is derived from an EMBL/GenBank/DDBJ whole genome shotgun (WGS) entry which is preliminary data.</text>
</comment>
<dbReference type="HAMAP" id="MF_00278">
    <property type="entry name" value="HisH"/>
    <property type="match status" value="1"/>
</dbReference>
<keyword evidence="4 10" id="KW-0378">Hydrolase</keyword>
<dbReference type="PANTHER" id="PTHR42701:SF1">
    <property type="entry name" value="IMIDAZOLE GLYCEROL PHOSPHATE SYNTHASE SUBUNIT HISH"/>
    <property type="match status" value="1"/>
</dbReference>
<dbReference type="EMBL" id="JBHMAF010000017">
    <property type="protein sequence ID" value="MFB9757802.1"/>
    <property type="molecule type" value="Genomic_DNA"/>
</dbReference>
<evidence type="ECO:0000256" key="6">
    <source>
        <dbReference type="ARBA" id="ARBA00023102"/>
    </source>
</evidence>
<keyword evidence="10" id="KW-0963">Cytoplasm</keyword>
<dbReference type="Pfam" id="PF00117">
    <property type="entry name" value="GATase"/>
    <property type="match status" value="1"/>
</dbReference>
<dbReference type="InterPro" id="IPR017926">
    <property type="entry name" value="GATASE"/>
</dbReference>
<sequence length="209" mass="22603">MIAIIDYGMGNLRSVSKALEHIGVTCEITDNPETIRQSDGIVLPGVGAFPKAMKELEERGLISLIKEQAASGKPVLGICLGMQLLFEASEEIEFTEGLGLLPGTVRKLPVGRKIPHMGWNALETKQESPLLQGLTGNPYVYYVHSFYADTANDVIVAGSDYGVFVPGVVSKGNIYGAQFHPEKSSDVGLKMLQNFKELVETCSSSQQLT</sequence>
<comment type="subcellular location">
    <subcellularLocation>
        <location evidence="10">Cytoplasm</location>
    </subcellularLocation>
</comment>
<dbReference type="PIRSF" id="PIRSF000495">
    <property type="entry name" value="Amidotransf_hisH"/>
    <property type="match status" value="1"/>
</dbReference>
<keyword evidence="6 10" id="KW-0368">Histidine biosynthesis</keyword>
<dbReference type="SUPFAM" id="SSF52317">
    <property type="entry name" value="Class I glutamine amidotransferase-like"/>
    <property type="match status" value="1"/>
</dbReference>
<feature type="active site" evidence="10">
    <location>
        <position position="180"/>
    </location>
</feature>
<reference evidence="12 13" key="1">
    <citation type="submission" date="2024-09" db="EMBL/GenBank/DDBJ databases">
        <authorList>
            <person name="Sun Q."/>
            <person name="Mori K."/>
        </authorList>
    </citation>
    <scope>NUCLEOTIDE SEQUENCE [LARGE SCALE GENOMIC DNA]</scope>
    <source>
        <strain evidence="12 13">JCM 11201</strain>
    </source>
</reference>
<keyword evidence="3 10" id="KW-0028">Amino-acid biosynthesis</keyword>
<gene>
    <name evidence="10 12" type="primary">hisH</name>
    <name evidence="12" type="ORF">ACFFMS_04490</name>
</gene>
<dbReference type="NCBIfam" id="TIGR01855">
    <property type="entry name" value="IMP_synth_hisH"/>
    <property type="match status" value="1"/>
</dbReference>
<evidence type="ECO:0000256" key="5">
    <source>
        <dbReference type="ARBA" id="ARBA00022962"/>
    </source>
</evidence>
<dbReference type="Proteomes" id="UP001589609">
    <property type="component" value="Unassembled WGS sequence"/>
</dbReference>
<evidence type="ECO:0000256" key="4">
    <source>
        <dbReference type="ARBA" id="ARBA00022801"/>
    </source>
</evidence>
<dbReference type="PROSITE" id="PS51273">
    <property type="entry name" value="GATASE_TYPE_1"/>
    <property type="match status" value="1"/>
</dbReference>
<feature type="active site" evidence="10">
    <location>
        <position position="182"/>
    </location>
</feature>
<keyword evidence="13" id="KW-1185">Reference proteome</keyword>